<dbReference type="InterPro" id="IPR006045">
    <property type="entry name" value="Cupin_1"/>
</dbReference>
<dbReference type="Pfam" id="PF00190">
    <property type="entry name" value="Cupin_1"/>
    <property type="match status" value="2"/>
</dbReference>
<dbReference type="SUPFAM" id="SSF51182">
    <property type="entry name" value="RmlC-like cupins"/>
    <property type="match status" value="1"/>
</dbReference>
<dbReference type="Proteomes" id="UP001634393">
    <property type="component" value="Unassembled WGS sequence"/>
</dbReference>
<feature type="domain" description="Cupin type-1" evidence="7">
    <location>
        <begin position="54"/>
        <end position="239"/>
    </location>
</feature>
<dbReference type="CDD" id="cd02243">
    <property type="entry name" value="cupin_11S_legumin_C"/>
    <property type="match status" value="1"/>
</dbReference>
<feature type="chain" id="PRO_5044834899" description="Cupin type-1 domain-containing protein" evidence="6">
    <location>
        <begin position="23"/>
        <end position="471"/>
    </location>
</feature>
<organism evidence="8 9">
    <name type="scientific">Penstemon smallii</name>
    <dbReference type="NCBI Taxonomy" id="265156"/>
    <lineage>
        <taxon>Eukaryota</taxon>
        <taxon>Viridiplantae</taxon>
        <taxon>Streptophyta</taxon>
        <taxon>Embryophyta</taxon>
        <taxon>Tracheophyta</taxon>
        <taxon>Spermatophyta</taxon>
        <taxon>Magnoliopsida</taxon>
        <taxon>eudicotyledons</taxon>
        <taxon>Gunneridae</taxon>
        <taxon>Pentapetalae</taxon>
        <taxon>asterids</taxon>
        <taxon>lamiids</taxon>
        <taxon>Lamiales</taxon>
        <taxon>Plantaginaceae</taxon>
        <taxon>Cheloneae</taxon>
        <taxon>Penstemon</taxon>
    </lineage>
</organism>
<feature type="compositionally biased region" description="Basic and acidic residues" evidence="5">
    <location>
        <begin position="265"/>
        <end position="282"/>
    </location>
</feature>
<keyword evidence="6" id="KW-0732">Signal</keyword>
<dbReference type="InterPro" id="IPR050253">
    <property type="entry name" value="Seed_Storage-Functional"/>
</dbReference>
<feature type="domain" description="Cupin type-1" evidence="7">
    <location>
        <begin position="300"/>
        <end position="449"/>
    </location>
</feature>
<accession>A0ABD3RHR5</accession>
<evidence type="ECO:0000259" key="7">
    <source>
        <dbReference type="SMART" id="SM00835"/>
    </source>
</evidence>
<keyword evidence="2" id="KW-0758">Storage protein</keyword>
<evidence type="ECO:0000256" key="4">
    <source>
        <dbReference type="ARBA" id="ARBA00023157"/>
    </source>
</evidence>
<evidence type="ECO:0000313" key="8">
    <source>
        <dbReference type="EMBL" id="KAL3812470.1"/>
    </source>
</evidence>
<dbReference type="EMBL" id="JBJXBP010000008">
    <property type="protein sequence ID" value="KAL3812470.1"/>
    <property type="molecule type" value="Genomic_DNA"/>
</dbReference>
<dbReference type="PANTHER" id="PTHR31189:SF76">
    <property type="entry name" value="11S GLOBULIN SUBUNIT BETA-LIKE"/>
    <property type="match status" value="1"/>
</dbReference>
<keyword evidence="9" id="KW-1185">Reference proteome</keyword>
<evidence type="ECO:0000256" key="2">
    <source>
        <dbReference type="ARBA" id="ARBA00022761"/>
    </source>
</evidence>
<keyword evidence="3" id="KW-0708">Seed storage protein</keyword>
<evidence type="ECO:0000256" key="1">
    <source>
        <dbReference type="ARBA" id="ARBA00007178"/>
    </source>
</evidence>
<feature type="region of interest" description="Disordered" evidence="5">
    <location>
        <begin position="265"/>
        <end position="286"/>
    </location>
</feature>
<evidence type="ECO:0000313" key="9">
    <source>
        <dbReference type="Proteomes" id="UP001634393"/>
    </source>
</evidence>
<comment type="caution">
    <text evidence="8">The sequence shown here is derived from an EMBL/GenBank/DDBJ whole genome shotgun (WGS) entry which is preliminary data.</text>
</comment>
<dbReference type="InterPro" id="IPR011051">
    <property type="entry name" value="RmlC_Cupin_sf"/>
</dbReference>
<proteinExistence type="inferred from homology"/>
<comment type="similarity">
    <text evidence="1">Belongs to the 11S seed storage protein (globulins) family.</text>
</comment>
<feature type="signal peptide" evidence="6">
    <location>
        <begin position="1"/>
        <end position="22"/>
    </location>
</feature>
<dbReference type="SMART" id="SM00835">
    <property type="entry name" value="Cupin_1"/>
    <property type="match status" value="2"/>
</dbReference>
<sequence>MANSIFLPLGLTFLFFFHISIAQLELPQQQYWQNLHNQQQHRLQAKTRCRIQQLNAREPSRKIESEAGSTEFWDSNSAEFECAGVEFVRHTIQPKGLLLPYYTNTPQLVYIIQGNGIQGTVIPGCAETYESESSSEKGQTRRGDRHQKLRRFRRGDVLALPQGVTLWAYNDGDTPTVCVSILDVANQNNQLDLNYRKFFLAGSPRRSEQGQGQEQRNIFNGFDEEILAQSFNVDPQIIRKLQSNKGNRGTIVRAENLRLVLPEYSRQEQEREREQEEREGGRGGEYNGLEETICSLKIRQNIDHPSRSDVYNPRGGRITSLNSQSLPILSYLQLSAERGVLYKNAIRAPHWNINSHSVIYVTRGSARVQVVGNQGKSVFNDKVREGQLLIVPQNYVVIKKASDQGFEWVSFKTNDNAMSSQLAGRLSAIRAFPEGVLMNAYDISRQDARNLKYNREEATLFSPGARSKGEV</sequence>
<evidence type="ECO:0000256" key="6">
    <source>
        <dbReference type="SAM" id="SignalP"/>
    </source>
</evidence>
<gene>
    <name evidence="8" type="ORF">ACJIZ3_013738</name>
</gene>
<name>A0ABD3RHR5_9LAMI</name>
<dbReference type="GO" id="GO:0045735">
    <property type="term" value="F:nutrient reservoir activity"/>
    <property type="evidence" value="ECO:0007669"/>
    <property type="project" value="UniProtKB-KW"/>
</dbReference>
<dbReference type="InterPro" id="IPR006044">
    <property type="entry name" value="11S_seedstore_pln"/>
</dbReference>
<evidence type="ECO:0000256" key="3">
    <source>
        <dbReference type="ARBA" id="ARBA00023129"/>
    </source>
</evidence>
<dbReference type="CDD" id="cd02242">
    <property type="entry name" value="cupin_11S_legumin_N"/>
    <property type="match status" value="1"/>
</dbReference>
<dbReference type="PANTHER" id="PTHR31189">
    <property type="entry name" value="OS03G0336100 PROTEIN-RELATED"/>
    <property type="match status" value="1"/>
</dbReference>
<dbReference type="Gene3D" id="2.60.120.10">
    <property type="entry name" value="Jelly Rolls"/>
    <property type="match status" value="2"/>
</dbReference>
<evidence type="ECO:0000256" key="5">
    <source>
        <dbReference type="SAM" id="MobiDB-lite"/>
    </source>
</evidence>
<dbReference type="PRINTS" id="PR00439">
    <property type="entry name" value="11SGLOBULIN"/>
</dbReference>
<reference evidence="8 9" key="1">
    <citation type="submission" date="2024-12" db="EMBL/GenBank/DDBJ databases">
        <title>The unique morphological basis and parallel evolutionary history of personate flowers in Penstemon.</title>
        <authorList>
            <person name="Depatie T.H."/>
            <person name="Wessinger C.A."/>
        </authorList>
    </citation>
    <scope>NUCLEOTIDE SEQUENCE [LARGE SCALE GENOMIC DNA]</scope>
    <source>
        <strain evidence="8">WTNN_2</strain>
        <tissue evidence="8">Leaf</tissue>
    </source>
</reference>
<dbReference type="FunFam" id="2.60.120.10:FF:000073">
    <property type="entry name" value="Glycinin G1"/>
    <property type="match status" value="1"/>
</dbReference>
<dbReference type="InterPro" id="IPR014710">
    <property type="entry name" value="RmlC-like_jellyroll"/>
</dbReference>
<protein>
    <recommendedName>
        <fullName evidence="7">Cupin type-1 domain-containing protein</fullName>
    </recommendedName>
</protein>
<dbReference type="AlphaFoldDB" id="A0ABD3RHR5"/>
<keyword evidence="4" id="KW-1015">Disulfide bond</keyword>